<sequence>MSIEYFSVKHFSCWTLELIVEFYICNLNCIEQNYPLKSMSLFVNKNCKKTPLSWISDLVLHISFLLALNPGTPPETLKEERQSGCVPPTSLEGNSLKKSNWGFLFTGIVGGTLVVVYAVATPFITPAFRRICLPFVPATAKQIENVVKMLRCRRGPLVDVGSGDGRIVIAAAKEGFTAVGYELNPWLVWYSRYCARREGVQASARFYISDLWKVTFSQYSNVVVFGVPQMMLQLEKKLELELEDEARVIACRFPFPHWTPAQVTGEGIDTVWAYDASSFRRSKKRP</sequence>
<evidence type="ECO:0000256" key="8">
    <source>
        <dbReference type="ARBA" id="ARBA00023128"/>
    </source>
</evidence>
<dbReference type="InterPro" id="IPR029063">
    <property type="entry name" value="SAM-dependent_MTases_sf"/>
</dbReference>
<comment type="function">
    <text evidence="10">Mitochondrial protein-lysine N-methyltransferase that trimethylates ATP synthase subunit C, ATP5MC1 and ATP5MC2. Trimethylation is required for proper incorporation of the C subunit into the ATP synthase complex and mitochondrial respiration. Promotes chronic pain. Involved in persistent inflammatory and neuropathic pain: methyltransferase activity in the mitochondria of sensory neurons promotes chronic pain via a pathway that depends on the production of reactive oxygen species (ROS) and on the engagement of spinal cord microglia.</text>
</comment>
<keyword evidence="8" id="KW-0496">Mitochondrion</keyword>
<evidence type="ECO:0000256" key="13">
    <source>
        <dbReference type="SAM" id="Phobius"/>
    </source>
</evidence>
<dbReference type="InterPro" id="IPR026170">
    <property type="entry name" value="FAM173A/B"/>
</dbReference>
<dbReference type="GO" id="GO:0030061">
    <property type="term" value="C:mitochondrial crista"/>
    <property type="evidence" value="ECO:0007669"/>
    <property type="project" value="Ensembl"/>
</dbReference>
<dbReference type="GO" id="GO:1905706">
    <property type="term" value="P:regulation of mitochondrial ATP synthesis coupled proton transport"/>
    <property type="evidence" value="ECO:0007669"/>
    <property type="project" value="Ensembl"/>
</dbReference>
<keyword evidence="7 13" id="KW-1133">Transmembrane helix</keyword>
<evidence type="ECO:0000256" key="5">
    <source>
        <dbReference type="ARBA" id="ARBA00022691"/>
    </source>
</evidence>
<keyword evidence="15" id="KW-1185">Reference proteome</keyword>
<protein>
    <recommendedName>
        <fullName evidence="11">ATP synthase subunit C lysine N-methyltransferase</fullName>
    </recommendedName>
    <alternativeName>
        <fullName evidence="12">Protein N-lysine methyltransferase FAM173B</fullName>
    </alternativeName>
</protein>
<dbReference type="GeneTree" id="ENSGT00390000014771"/>
<evidence type="ECO:0000256" key="7">
    <source>
        <dbReference type="ARBA" id="ARBA00022989"/>
    </source>
</evidence>
<dbReference type="AlphaFoldDB" id="A0A8C6B032"/>
<evidence type="ECO:0000256" key="6">
    <source>
        <dbReference type="ARBA" id="ARBA00022692"/>
    </source>
</evidence>
<proteinExistence type="inferred from homology"/>
<comment type="similarity">
    <text evidence="2">Belongs to the ANT/ATPSC lysine N-methyltransferase family.</text>
</comment>
<comment type="subcellular location">
    <subcellularLocation>
        <location evidence="1">Mitochondrion membrane</location>
        <topology evidence="1">Single-pass membrane protein</topology>
    </subcellularLocation>
</comment>
<dbReference type="SUPFAM" id="SSF53335">
    <property type="entry name" value="S-adenosyl-L-methionine-dependent methyltransferases"/>
    <property type="match status" value="1"/>
</dbReference>
<dbReference type="PANTHER" id="PTHR13610">
    <property type="entry name" value="METHYLTRANSFERASE DOMAIN-CONTAINING PROTEIN"/>
    <property type="match status" value="1"/>
</dbReference>
<evidence type="ECO:0000256" key="11">
    <source>
        <dbReference type="ARBA" id="ARBA00071036"/>
    </source>
</evidence>
<feature type="transmembrane region" description="Helical" evidence="13">
    <location>
        <begin position="101"/>
        <end position="120"/>
    </location>
</feature>
<evidence type="ECO:0000256" key="4">
    <source>
        <dbReference type="ARBA" id="ARBA00022679"/>
    </source>
</evidence>
<evidence type="ECO:0000256" key="9">
    <source>
        <dbReference type="ARBA" id="ARBA00023136"/>
    </source>
</evidence>
<keyword evidence="6 13" id="KW-0812">Transmembrane</keyword>
<dbReference type="GO" id="GO:1904058">
    <property type="term" value="P:positive regulation of sensory perception of pain"/>
    <property type="evidence" value="ECO:0007669"/>
    <property type="project" value="Ensembl"/>
</dbReference>
<evidence type="ECO:0000256" key="10">
    <source>
        <dbReference type="ARBA" id="ARBA00054499"/>
    </source>
</evidence>
<keyword evidence="3" id="KW-0489">Methyltransferase</keyword>
<organism evidence="14 15">
    <name type="scientific">Monodon monoceros</name>
    <name type="common">Narwhal</name>
    <name type="synonym">Ceratodon monodon</name>
    <dbReference type="NCBI Taxonomy" id="40151"/>
    <lineage>
        <taxon>Eukaryota</taxon>
        <taxon>Metazoa</taxon>
        <taxon>Chordata</taxon>
        <taxon>Craniata</taxon>
        <taxon>Vertebrata</taxon>
        <taxon>Euteleostomi</taxon>
        <taxon>Mammalia</taxon>
        <taxon>Eutheria</taxon>
        <taxon>Laurasiatheria</taxon>
        <taxon>Artiodactyla</taxon>
        <taxon>Whippomorpha</taxon>
        <taxon>Cetacea</taxon>
        <taxon>Odontoceti</taxon>
        <taxon>Monodontidae</taxon>
        <taxon>Monodon</taxon>
    </lineage>
</organism>
<keyword evidence="9 13" id="KW-0472">Membrane</keyword>
<evidence type="ECO:0000256" key="3">
    <source>
        <dbReference type="ARBA" id="ARBA00022603"/>
    </source>
</evidence>
<evidence type="ECO:0000256" key="2">
    <source>
        <dbReference type="ARBA" id="ARBA00010633"/>
    </source>
</evidence>
<gene>
    <name evidence="14" type="primary">ATPSCKMT</name>
</gene>
<name>A0A8C6B032_MONMO</name>
<dbReference type="FunFam" id="3.40.50.150:FF:000141">
    <property type="entry name" value="ATP synthase c subunit lysine N-methyltransferase"/>
    <property type="match status" value="1"/>
</dbReference>
<reference evidence="14" key="2">
    <citation type="submission" date="2025-09" db="UniProtKB">
        <authorList>
            <consortium name="Ensembl"/>
        </authorList>
    </citation>
    <scope>IDENTIFICATION</scope>
</reference>
<evidence type="ECO:0000313" key="15">
    <source>
        <dbReference type="Proteomes" id="UP000694561"/>
    </source>
</evidence>
<keyword evidence="4" id="KW-0808">Transferase</keyword>
<dbReference type="Proteomes" id="UP000694561">
    <property type="component" value="Unplaced"/>
</dbReference>
<accession>A0A8C6B032</accession>
<dbReference type="Ensembl" id="ENSMMNT00015008345.1">
    <property type="protein sequence ID" value="ENSMMNP00015007642.1"/>
    <property type="gene ID" value="ENSMMNG00015005677.1"/>
</dbReference>
<reference evidence="14" key="1">
    <citation type="submission" date="2025-08" db="UniProtKB">
        <authorList>
            <consortium name="Ensembl"/>
        </authorList>
    </citation>
    <scope>IDENTIFICATION</scope>
</reference>
<dbReference type="GO" id="GO:0032259">
    <property type="term" value="P:methylation"/>
    <property type="evidence" value="ECO:0007669"/>
    <property type="project" value="UniProtKB-KW"/>
</dbReference>
<keyword evidence="5" id="KW-0949">S-adenosyl-L-methionine</keyword>
<dbReference type="PANTHER" id="PTHR13610:SF8">
    <property type="entry name" value="ATP SYNTHASE SUBUNIT C LYSINE N-METHYLTRANSFERASE"/>
    <property type="match status" value="1"/>
</dbReference>
<evidence type="ECO:0000313" key="14">
    <source>
        <dbReference type="Ensembl" id="ENSMMNP00015007642.1"/>
    </source>
</evidence>
<evidence type="ECO:0000256" key="1">
    <source>
        <dbReference type="ARBA" id="ARBA00004304"/>
    </source>
</evidence>
<dbReference type="GO" id="GO:0016279">
    <property type="term" value="F:protein-lysine N-methyltransferase activity"/>
    <property type="evidence" value="ECO:0007669"/>
    <property type="project" value="Ensembl"/>
</dbReference>
<evidence type="ECO:0000256" key="12">
    <source>
        <dbReference type="ARBA" id="ARBA00078098"/>
    </source>
</evidence>
<dbReference type="Gene3D" id="3.40.50.150">
    <property type="entry name" value="Vaccinia Virus protein VP39"/>
    <property type="match status" value="1"/>
</dbReference>